<keyword evidence="2" id="KW-1185">Reference proteome</keyword>
<comment type="caution">
    <text evidence="1">The sequence shown here is derived from an EMBL/GenBank/DDBJ whole genome shotgun (WGS) entry which is preliminary data.</text>
</comment>
<name>A0A9X3CLZ6_9VIBR</name>
<dbReference type="InterPro" id="IPR004375">
    <property type="entry name" value="NanQ/TabA/YiaL"/>
</dbReference>
<dbReference type="GO" id="GO:0005829">
    <property type="term" value="C:cytosol"/>
    <property type="evidence" value="ECO:0007669"/>
    <property type="project" value="TreeGrafter"/>
</dbReference>
<dbReference type="GO" id="GO:0044010">
    <property type="term" value="P:single-species biofilm formation"/>
    <property type="evidence" value="ECO:0007669"/>
    <property type="project" value="TreeGrafter"/>
</dbReference>
<dbReference type="Pfam" id="PF04074">
    <property type="entry name" value="DUF386"/>
    <property type="match status" value="1"/>
</dbReference>
<dbReference type="InterPro" id="IPR037012">
    <property type="entry name" value="NanQ/TabA/YiaL_sf"/>
</dbReference>
<dbReference type="Proteomes" id="UP001155587">
    <property type="component" value="Unassembled WGS sequence"/>
</dbReference>
<dbReference type="SUPFAM" id="SSF51197">
    <property type="entry name" value="Clavaminate synthase-like"/>
    <property type="match status" value="1"/>
</dbReference>
<protein>
    <submittedName>
        <fullName evidence="1">YhcH/YjgK/YiaL family protein</fullName>
    </submittedName>
</protein>
<dbReference type="PANTHER" id="PTHR34986:SF4">
    <property type="entry name" value="EVOLVED BETA-GALACTOSIDASE SUBUNIT BETA-RELATED"/>
    <property type="match status" value="1"/>
</dbReference>
<dbReference type="RefSeq" id="WP_265674292.1">
    <property type="nucleotide sequence ID" value="NZ_JAKRRY010000007.1"/>
</dbReference>
<dbReference type="PANTHER" id="PTHR34986">
    <property type="entry name" value="EVOLVED BETA-GALACTOSIDASE SUBUNIT BETA"/>
    <property type="match status" value="1"/>
</dbReference>
<organism evidence="1 2">
    <name type="scientific">Vibrio qingdaonensis</name>
    <dbReference type="NCBI Taxonomy" id="2829491"/>
    <lineage>
        <taxon>Bacteria</taxon>
        <taxon>Pseudomonadati</taxon>
        <taxon>Pseudomonadota</taxon>
        <taxon>Gammaproteobacteria</taxon>
        <taxon>Vibrionales</taxon>
        <taxon>Vibrionaceae</taxon>
        <taxon>Vibrio</taxon>
    </lineage>
</organism>
<accession>A0A9X3CLZ6</accession>
<dbReference type="Gene3D" id="2.60.120.370">
    <property type="entry name" value="YhcH/YjgK/YiaL"/>
    <property type="match status" value="1"/>
</dbReference>
<dbReference type="AlphaFoldDB" id="A0A9X3CLZ6"/>
<dbReference type="NCBIfam" id="TIGR00022">
    <property type="entry name" value="YhcH/YjgK/YiaL family protein"/>
    <property type="match status" value="1"/>
</dbReference>
<proteinExistence type="predicted"/>
<sequence>MLFGNVNKLDLIPYVSNKLPSWIAQAIAIANSDQIQLGRHEIDDEVFVMLAEATTEPKEIRKSEIHKMYIDIQIMIDGEETIGYSNHITDEAKATDTLENDVMFFADVVGEQYVTLKKGDFAVFFPNQAHRPLCAVNKPIPVRKAIVKIPVSSL</sequence>
<evidence type="ECO:0000313" key="2">
    <source>
        <dbReference type="Proteomes" id="UP001155587"/>
    </source>
</evidence>
<reference evidence="1" key="1">
    <citation type="submission" date="2022-02" db="EMBL/GenBank/DDBJ databases">
        <title>Vibrio sp. nov, a new bacterium isolated from seawater.</title>
        <authorList>
            <person name="Yuan Y."/>
        </authorList>
    </citation>
    <scope>NUCLEOTIDE SEQUENCE</scope>
    <source>
        <strain evidence="1">ZSDZ65</strain>
    </source>
</reference>
<gene>
    <name evidence="1" type="ORF">MD535_07685</name>
</gene>
<evidence type="ECO:0000313" key="1">
    <source>
        <dbReference type="EMBL" id="MCW8345887.1"/>
    </source>
</evidence>
<dbReference type="EMBL" id="JAKRRY010000007">
    <property type="protein sequence ID" value="MCW8345887.1"/>
    <property type="molecule type" value="Genomic_DNA"/>
</dbReference>